<organism evidence="4 5">
    <name type="scientific">Nocardioides bruguierae</name>
    <dbReference type="NCBI Taxonomy" id="2945102"/>
    <lineage>
        <taxon>Bacteria</taxon>
        <taxon>Bacillati</taxon>
        <taxon>Actinomycetota</taxon>
        <taxon>Actinomycetes</taxon>
        <taxon>Propionibacteriales</taxon>
        <taxon>Nocardioidaceae</taxon>
        <taxon>Nocardioides</taxon>
    </lineage>
</organism>
<evidence type="ECO:0000256" key="1">
    <source>
        <dbReference type="ARBA" id="ARBA00022679"/>
    </source>
</evidence>
<accession>A0A9X2D520</accession>
<dbReference type="SMART" id="SM00563">
    <property type="entry name" value="PlsC"/>
    <property type="match status" value="1"/>
</dbReference>
<dbReference type="GO" id="GO:0006654">
    <property type="term" value="P:phosphatidic acid biosynthetic process"/>
    <property type="evidence" value="ECO:0007669"/>
    <property type="project" value="TreeGrafter"/>
</dbReference>
<evidence type="ECO:0000313" key="4">
    <source>
        <dbReference type="EMBL" id="MCM0619425.1"/>
    </source>
</evidence>
<reference evidence="4" key="1">
    <citation type="submission" date="2022-05" db="EMBL/GenBank/DDBJ databases">
        <authorList>
            <person name="Tuo L."/>
        </authorList>
    </citation>
    <scope>NUCLEOTIDE SEQUENCE</scope>
    <source>
        <strain evidence="4">BSK12Z-4</strain>
    </source>
</reference>
<proteinExistence type="predicted"/>
<evidence type="ECO:0000313" key="5">
    <source>
        <dbReference type="Proteomes" id="UP001139485"/>
    </source>
</evidence>
<gene>
    <name evidence="4" type="ORF">M8330_03825</name>
</gene>
<keyword evidence="1" id="KW-0808">Transferase</keyword>
<dbReference type="AlphaFoldDB" id="A0A9X2D520"/>
<evidence type="ECO:0000256" key="2">
    <source>
        <dbReference type="ARBA" id="ARBA00023315"/>
    </source>
</evidence>
<sequence length="330" mass="36467">MGVGEFLSGGVADVRRTARGFRWGRRGQVPRSAEPYVLPQHSTVFDTGWARRPAVMAAREIAQKVGLEPLFRSQVHTRVEGLDVLERLDGPVIFVANHASHLDTPLLLLSLPDAWRRKTAVAAAADYFFDTWWKAVGSSLVFNTFPIDRRGGSMAATPGEVLADGWSLVVYPEGTRSRDGWLQGFRMGAAFLAQTHDVPVVPVAHRGTFAAMPRGAGWPSRTDGRRREVTVRFGEPLRAAEGESVREFAPRIKDAVAALLDEERTSWYEAQLRRSAGTTPDPSGPDVAAWRRVWEQTEPVAGDAVGRGRPTPWDRVRTEARVRAKAALKR</sequence>
<dbReference type="SUPFAM" id="SSF69593">
    <property type="entry name" value="Glycerol-3-phosphate (1)-acyltransferase"/>
    <property type="match status" value="1"/>
</dbReference>
<dbReference type="RefSeq" id="WP_250826257.1">
    <property type="nucleotide sequence ID" value="NZ_JAMOIL010000003.1"/>
</dbReference>
<dbReference type="PANTHER" id="PTHR10434:SF11">
    <property type="entry name" value="1-ACYL-SN-GLYCEROL-3-PHOSPHATE ACYLTRANSFERASE"/>
    <property type="match status" value="1"/>
</dbReference>
<dbReference type="InterPro" id="IPR002123">
    <property type="entry name" value="Plipid/glycerol_acylTrfase"/>
</dbReference>
<keyword evidence="5" id="KW-1185">Reference proteome</keyword>
<evidence type="ECO:0000259" key="3">
    <source>
        <dbReference type="SMART" id="SM00563"/>
    </source>
</evidence>
<dbReference type="GO" id="GO:0005886">
    <property type="term" value="C:plasma membrane"/>
    <property type="evidence" value="ECO:0007669"/>
    <property type="project" value="TreeGrafter"/>
</dbReference>
<dbReference type="CDD" id="cd07989">
    <property type="entry name" value="LPLAT_AGPAT-like"/>
    <property type="match status" value="1"/>
</dbReference>
<dbReference type="EMBL" id="JAMOIL010000003">
    <property type="protein sequence ID" value="MCM0619425.1"/>
    <property type="molecule type" value="Genomic_DNA"/>
</dbReference>
<name>A0A9X2D520_9ACTN</name>
<comment type="caution">
    <text evidence="4">The sequence shown here is derived from an EMBL/GenBank/DDBJ whole genome shotgun (WGS) entry which is preliminary data.</text>
</comment>
<dbReference type="Pfam" id="PF01553">
    <property type="entry name" value="Acyltransferase"/>
    <property type="match status" value="1"/>
</dbReference>
<dbReference type="PANTHER" id="PTHR10434">
    <property type="entry name" value="1-ACYL-SN-GLYCEROL-3-PHOSPHATE ACYLTRANSFERASE"/>
    <property type="match status" value="1"/>
</dbReference>
<feature type="domain" description="Phospholipid/glycerol acyltransferase" evidence="3">
    <location>
        <begin position="92"/>
        <end position="208"/>
    </location>
</feature>
<dbReference type="GO" id="GO:0003841">
    <property type="term" value="F:1-acylglycerol-3-phosphate O-acyltransferase activity"/>
    <property type="evidence" value="ECO:0007669"/>
    <property type="project" value="TreeGrafter"/>
</dbReference>
<protein>
    <submittedName>
        <fullName evidence="4">1-acyl-sn-glycerol-3-phosphate acyltransferase</fullName>
    </submittedName>
</protein>
<dbReference type="Proteomes" id="UP001139485">
    <property type="component" value="Unassembled WGS sequence"/>
</dbReference>
<keyword evidence="2 4" id="KW-0012">Acyltransferase</keyword>